<accession>A0A562V696</accession>
<dbReference type="EMBL" id="VLLN01000044">
    <property type="protein sequence ID" value="TWJ13278.1"/>
    <property type="molecule type" value="Genomic_DNA"/>
</dbReference>
<reference evidence="1 2" key="1">
    <citation type="submission" date="2019-07" db="EMBL/GenBank/DDBJ databases">
        <title>Genomic Encyclopedia of Archaeal and Bacterial Type Strains, Phase II (KMG-II): from individual species to whole genera.</title>
        <authorList>
            <person name="Goeker M."/>
        </authorList>
    </citation>
    <scope>NUCLEOTIDE SEQUENCE [LARGE SCALE GENOMIC DNA]</scope>
    <source>
        <strain evidence="1 2">ATCC BAA-1139</strain>
    </source>
</reference>
<evidence type="ECO:0000313" key="1">
    <source>
        <dbReference type="EMBL" id="TWJ13278.1"/>
    </source>
</evidence>
<name>A0A562V696_9BACT</name>
<dbReference type="Proteomes" id="UP000319449">
    <property type="component" value="Unassembled WGS sequence"/>
</dbReference>
<sequence length="61" mass="6978">MTVGVYPVLQGSIPPAARGRKDYRRANRQIVCSREEKSVDCVALRELPGPQDLNNRQRRQK</sequence>
<keyword evidence="2" id="KW-1185">Reference proteome</keyword>
<protein>
    <submittedName>
        <fullName evidence="1">Uncharacterized protein</fullName>
    </submittedName>
</protein>
<organism evidence="1 2">
    <name type="scientific">Geobacter argillaceus</name>
    <dbReference type="NCBI Taxonomy" id="345631"/>
    <lineage>
        <taxon>Bacteria</taxon>
        <taxon>Pseudomonadati</taxon>
        <taxon>Thermodesulfobacteriota</taxon>
        <taxon>Desulfuromonadia</taxon>
        <taxon>Geobacterales</taxon>
        <taxon>Geobacteraceae</taxon>
        <taxon>Geobacter</taxon>
    </lineage>
</organism>
<proteinExistence type="predicted"/>
<evidence type="ECO:0000313" key="2">
    <source>
        <dbReference type="Proteomes" id="UP000319449"/>
    </source>
</evidence>
<dbReference type="AlphaFoldDB" id="A0A562V696"/>
<comment type="caution">
    <text evidence="1">The sequence shown here is derived from an EMBL/GenBank/DDBJ whole genome shotgun (WGS) entry which is preliminary data.</text>
</comment>
<gene>
    <name evidence="1" type="ORF">JN12_03944</name>
</gene>